<keyword evidence="3" id="KW-1185">Reference proteome</keyword>
<feature type="compositionally biased region" description="Low complexity" evidence="1">
    <location>
        <begin position="11"/>
        <end position="50"/>
    </location>
</feature>
<comment type="caution">
    <text evidence="2">The sequence shown here is derived from an EMBL/GenBank/DDBJ whole genome shotgun (WGS) entry which is preliminary data.</text>
</comment>
<evidence type="ECO:0000313" key="3">
    <source>
        <dbReference type="Proteomes" id="UP000023067"/>
    </source>
</evidence>
<dbReference type="EMBL" id="JDYK01000006">
    <property type="protein sequence ID" value="EWS81577.1"/>
    <property type="molecule type" value="Genomic_DNA"/>
</dbReference>
<dbReference type="STRING" id="396014.BF93_15475"/>
<organism evidence="2 3">
    <name type="scientific">Brachybacterium phenoliresistens</name>
    <dbReference type="NCBI Taxonomy" id="396014"/>
    <lineage>
        <taxon>Bacteria</taxon>
        <taxon>Bacillati</taxon>
        <taxon>Actinomycetota</taxon>
        <taxon>Actinomycetes</taxon>
        <taxon>Micrococcales</taxon>
        <taxon>Dermabacteraceae</taxon>
        <taxon>Brachybacterium</taxon>
    </lineage>
</organism>
<name>Z9JUZ7_9MICO</name>
<evidence type="ECO:0000313" key="2">
    <source>
        <dbReference type="EMBL" id="EWS81577.1"/>
    </source>
</evidence>
<gene>
    <name evidence="2" type="ORF">BF93_15475</name>
</gene>
<proteinExistence type="predicted"/>
<evidence type="ECO:0000256" key="1">
    <source>
        <dbReference type="SAM" id="MobiDB-lite"/>
    </source>
</evidence>
<feature type="region of interest" description="Disordered" evidence="1">
    <location>
        <begin position="1"/>
        <end position="58"/>
    </location>
</feature>
<sequence>MAMATGAASTPSDLVADAPAASPDAAPDAPGLGARAERPGAAAGSGRPAAELPPHLRPHLHADGTVAPVLVTDFDVAEYTRTAPGRLPLDHAALAADPGGLDEADLRRDLAFLHRLQSSALAEARSMLSTWTGNEARITAFLATWLYERHWAAAALAELLEATGPMPAVPASDGAALSARRLGTRARALYAARALPVLAPLWTGTLGENVTAGHMARMAILESSLAAAHRALLPRTRGEARRALEQLLERTGPARRFFRLEAHARLTRSRAEALTARAMLALAGPVWRPVGVADPAEHAALTSILSSPESRAEVRRAHEDVTRLLPGPRPRVPMR</sequence>
<dbReference type="RefSeq" id="WP_051486655.1">
    <property type="nucleotide sequence ID" value="NZ_BAAAOW010000008.1"/>
</dbReference>
<dbReference type="AlphaFoldDB" id="Z9JUZ7"/>
<dbReference type="PATRIC" id="fig|396014.3.peg.1439"/>
<reference evidence="2 3" key="1">
    <citation type="submission" date="2014-02" db="EMBL/GenBank/DDBJ databases">
        <title>Genome sequence of Brachybacterium phenoliresistens strain W13A50.</title>
        <authorList>
            <person name="Wang X."/>
        </authorList>
    </citation>
    <scope>NUCLEOTIDE SEQUENCE [LARGE SCALE GENOMIC DNA]</scope>
    <source>
        <strain evidence="2 3">W13A50</strain>
    </source>
</reference>
<accession>Z9JUZ7</accession>
<dbReference type="Proteomes" id="UP000023067">
    <property type="component" value="Unassembled WGS sequence"/>
</dbReference>
<dbReference type="HOGENOM" id="CLU_828134_0_0_11"/>
<dbReference type="eggNOG" id="ENOG5033YCK">
    <property type="taxonomic scope" value="Bacteria"/>
</dbReference>
<protein>
    <submittedName>
        <fullName evidence="2">Uncharacterized protein</fullName>
    </submittedName>
</protein>
<dbReference type="OrthoDB" id="3721183at2"/>